<keyword evidence="2" id="KW-0805">Transcription regulation</keyword>
<dbReference type="InterPro" id="IPR036390">
    <property type="entry name" value="WH_DNA-bd_sf"/>
</dbReference>
<dbReference type="SUPFAM" id="SSF46785">
    <property type="entry name" value="Winged helix' DNA-binding domain"/>
    <property type="match status" value="1"/>
</dbReference>
<evidence type="ECO:0000313" key="7">
    <source>
        <dbReference type="Proteomes" id="UP000051442"/>
    </source>
</evidence>
<organism evidence="6 7">
    <name type="scientific">Secundilactobacillus similis DSM 23365 = JCM 2765</name>
    <dbReference type="NCBI Taxonomy" id="1423804"/>
    <lineage>
        <taxon>Bacteria</taxon>
        <taxon>Bacillati</taxon>
        <taxon>Bacillota</taxon>
        <taxon>Bacilli</taxon>
        <taxon>Lactobacillales</taxon>
        <taxon>Lactobacillaceae</taxon>
        <taxon>Secundilactobacillus</taxon>
    </lineage>
</organism>
<dbReference type="Proteomes" id="UP000051442">
    <property type="component" value="Unassembled WGS sequence"/>
</dbReference>
<dbReference type="PROSITE" id="PS50931">
    <property type="entry name" value="HTH_LYSR"/>
    <property type="match status" value="1"/>
</dbReference>
<dbReference type="OrthoDB" id="9803735at2"/>
<evidence type="ECO:0000256" key="4">
    <source>
        <dbReference type="ARBA" id="ARBA00023163"/>
    </source>
</evidence>
<protein>
    <submittedName>
        <fullName evidence="6">Fhu operon transcription regulator</fullName>
    </submittedName>
</protein>
<dbReference type="Pfam" id="PF03466">
    <property type="entry name" value="LysR_substrate"/>
    <property type="match status" value="1"/>
</dbReference>
<evidence type="ECO:0000259" key="5">
    <source>
        <dbReference type="PROSITE" id="PS50931"/>
    </source>
</evidence>
<dbReference type="Gene3D" id="3.40.190.290">
    <property type="match status" value="1"/>
</dbReference>
<dbReference type="InterPro" id="IPR005119">
    <property type="entry name" value="LysR_subst-bd"/>
</dbReference>
<keyword evidence="4" id="KW-0804">Transcription</keyword>
<gene>
    <name evidence="6" type="ORF">FD14_GL002119</name>
</gene>
<feature type="domain" description="HTH lysR-type" evidence="5">
    <location>
        <begin position="1"/>
        <end position="58"/>
    </location>
</feature>
<dbReference type="PANTHER" id="PTHR30126:SF40">
    <property type="entry name" value="HTH-TYPE TRANSCRIPTIONAL REGULATOR GLTR"/>
    <property type="match status" value="1"/>
</dbReference>
<dbReference type="SUPFAM" id="SSF53850">
    <property type="entry name" value="Periplasmic binding protein-like II"/>
    <property type="match status" value="1"/>
</dbReference>
<name>A0A0R2EPM2_9LACO</name>
<dbReference type="PRINTS" id="PR00039">
    <property type="entry name" value="HTHLYSR"/>
</dbReference>
<dbReference type="EMBL" id="AYZM01000158">
    <property type="protein sequence ID" value="KRN18254.1"/>
    <property type="molecule type" value="Genomic_DNA"/>
</dbReference>
<dbReference type="Pfam" id="PF00126">
    <property type="entry name" value="HTH_1"/>
    <property type="match status" value="1"/>
</dbReference>
<dbReference type="Gene3D" id="1.10.10.10">
    <property type="entry name" value="Winged helix-like DNA-binding domain superfamily/Winged helix DNA-binding domain"/>
    <property type="match status" value="1"/>
</dbReference>
<dbReference type="CDD" id="cd05466">
    <property type="entry name" value="PBP2_LTTR_substrate"/>
    <property type="match status" value="1"/>
</dbReference>
<dbReference type="AlphaFoldDB" id="A0A0R2EPM2"/>
<keyword evidence="3" id="KW-0238">DNA-binding</keyword>
<comment type="caution">
    <text evidence="6">The sequence shown here is derived from an EMBL/GenBank/DDBJ whole genome shotgun (WGS) entry which is preliminary data.</text>
</comment>
<dbReference type="GO" id="GO:0000976">
    <property type="term" value="F:transcription cis-regulatory region binding"/>
    <property type="evidence" value="ECO:0007669"/>
    <property type="project" value="TreeGrafter"/>
</dbReference>
<proteinExistence type="inferred from homology"/>
<comment type="similarity">
    <text evidence="1">Belongs to the LysR transcriptional regulatory family.</text>
</comment>
<evidence type="ECO:0000256" key="3">
    <source>
        <dbReference type="ARBA" id="ARBA00023125"/>
    </source>
</evidence>
<dbReference type="GO" id="GO:0003700">
    <property type="term" value="F:DNA-binding transcription factor activity"/>
    <property type="evidence" value="ECO:0007669"/>
    <property type="project" value="InterPro"/>
</dbReference>
<accession>A0A0R2EPM2</accession>
<dbReference type="InterPro" id="IPR036388">
    <property type="entry name" value="WH-like_DNA-bd_sf"/>
</dbReference>
<evidence type="ECO:0000256" key="2">
    <source>
        <dbReference type="ARBA" id="ARBA00023015"/>
    </source>
</evidence>
<reference evidence="6 7" key="1">
    <citation type="journal article" date="2015" name="Genome Announc.">
        <title>Expanding the biotechnology potential of lactobacilli through comparative genomics of 213 strains and associated genera.</title>
        <authorList>
            <person name="Sun Z."/>
            <person name="Harris H.M."/>
            <person name="McCann A."/>
            <person name="Guo C."/>
            <person name="Argimon S."/>
            <person name="Zhang W."/>
            <person name="Yang X."/>
            <person name="Jeffery I.B."/>
            <person name="Cooney J.C."/>
            <person name="Kagawa T.F."/>
            <person name="Liu W."/>
            <person name="Song Y."/>
            <person name="Salvetti E."/>
            <person name="Wrobel A."/>
            <person name="Rasinkangas P."/>
            <person name="Parkhill J."/>
            <person name="Rea M.C."/>
            <person name="O'Sullivan O."/>
            <person name="Ritari J."/>
            <person name="Douillard F.P."/>
            <person name="Paul Ross R."/>
            <person name="Yang R."/>
            <person name="Briner A.E."/>
            <person name="Felis G.E."/>
            <person name="de Vos W.M."/>
            <person name="Barrangou R."/>
            <person name="Klaenhammer T.R."/>
            <person name="Caufield P.W."/>
            <person name="Cui Y."/>
            <person name="Zhang H."/>
            <person name="O'Toole P.W."/>
        </authorList>
    </citation>
    <scope>NUCLEOTIDE SEQUENCE [LARGE SCALE GENOMIC DNA]</scope>
    <source>
        <strain evidence="6 7">DSM 23365</strain>
    </source>
</reference>
<sequence length="304" mass="34061">MNFEQLLYTEVLSQHNSMQKAADALHISKSGLSGAISQLETELGVQLFDKSTSGTKLTPEGRQLLSSVSDILRDKNQLENIASVVASPQEHQSLSIQYMNIMLKPFMTTFIDGYSTKYHNLQLNISCHEFSSIVHRVANQEIDAGFVAISSALDDSIADLEFTPVSTSKLVLMCAPDNELTHLNRPITMADLKTQRFSMFNDEFHDRLFDRLQFQCGPLPLIARIDDSWAMEQVVTKLNTVCFGRVFQGNLSSTNELSNLSWIDVSNIIDDTFVLGWLTNPNHKLSEQARSLIDEISAQLKKNA</sequence>
<dbReference type="STRING" id="1423804.FD14_GL002119"/>
<evidence type="ECO:0000313" key="6">
    <source>
        <dbReference type="EMBL" id="KRN18254.1"/>
    </source>
</evidence>
<dbReference type="RefSeq" id="WP_054732891.1">
    <property type="nucleotide sequence ID" value="NZ_AYZM01000158.1"/>
</dbReference>
<dbReference type="PATRIC" id="fig|1423804.4.peg.2302"/>
<evidence type="ECO:0000256" key="1">
    <source>
        <dbReference type="ARBA" id="ARBA00009437"/>
    </source>
</evidence>
<dbReference type="PANTHER" id="PTHR30126">
    <property type="entry name" value="HTH-TYPE TRANSCRIPTIONAL REGULATOR"/>
    <property type="match status" value="1"/>
</dbReference>
<dbReference type="InterPro" id="IPR000847">
    <property type="entry name" value="LysR_HTH_N"/>
</dbReference>
<keyword evidence="7" id="KW-1185">Reference proteome</keyword>